<dbReference type="Gene3D" id="3.40.50.170">
    <property type="entry name" value="Formyl transferase, N-terminal domain"/>
    <property type="match status" value="1"/>
</dbReference>
<dbReference type="eggNOG" id="arCOG02825">
    <property type="taxonomic scope" value="Archaea"/>
</dbReference>
<dbReference type="InterPro" id="IPR036477">
    <property type="entry name" value="Formyl_transf_N_sf"/>
</dbReference>
<keyword evidence="2" id="KW-1185">Reference proteome</keyword>
<protein>
    <submittedName>
        <fullName evidence="1">Methionyl-tRNA formyltransferase-like protein</fullName>
    </submittedName>
</protein>
<sequence length="322" mass="35909">MVLNTVARWNRSIVNRLDAREWLHSSSSSNTERDEPLTVGVLVNPRVPAWHERAIENVRALDGVRVNYAVVNAEQSSMLSDGADAINRDGLFSLDDLKLFYRVVSEDGLKAALYADQKLGWDVFGETRQRELLRSKPIDDVDCLADVDREDCVPESDGAWKTLPDETVETLGQRCDVVLRFGFGLIKGDVLTAPEHGVLSVHGSDIRKSRGMGPQIAFLHDNEHVTVTLQQLSEEIDAGSIVEMTSTDVPTHATYDDVSGEILRLSSAVYADGVRNLRDGNSPWDPETVGTYYSLELQRKSPRFVGTLLLKNNYRRLRKSVA</sequence>
<reference evidence="1 2" key="1">
    <citation type="journal article" date="2014" name="PLoS Genet.">
        <title>Phylogenetically driven sequencing of extremely halophilic archaea reveals strategies for static and dynamic osmo-response.</title>
        <authorList>
            <person name="Becker E.A."/>
            <person name="Seitzer P.M."/>
            <person name="Tritt A."/>
            <person name="Larsen D."/>
            <person name="Krusor M."/>
            <person name="Yao A.I."/>
            <person name="Wu D."/>
            <person name="Madern D."/>
            <person name="Eisen J.A."/>
            <person name="Darling A.E."/>
            <person name="Facciotti M.T."/>
        </authorList>
    </citation>
    <scope>NUCLEOTIDE SEQUENCE [LARGE SCALE GENOMIC DNA]</scope>
    <source>
        <strain evidence="1 2">JCM 12255</strain>
    </source>
</reference>
<dbReference type="SUPFAM" id="SSF53328">
    <property type="entry name" value="Formyltransferase"/>
    <property type="match status" value="1"/>
</dbReference>
<comment type="caution">
    <text evidence="1">The sequence shown here is derived from an EMBL/GenBank/DDBJ whole genome shotgun (WGS) entry which is preliminary data.</text>
</comment>
<dbReference type="GO" id="GO:0016740">
    <property type="term" value="F:transferase activity"/>
    <property type="evidence" value="ECO:0007669"/>
    <property type="project" value="UniProtKB-KW"/>
</dbReference>
<accession>L9WJ96</accession>
<evidence type="ECO:0000313" key="2">
    <source>
        <dbReference type="Proteomes" id="UP000011602"/>
    </source>
</evidence>
<name>L9WJ96_9EURY</name>
<keyword evidence="1" id="KW-0808">Transferase</keyword>
<organism evidence="1 2">
    <name type="scientific">Natronolimnohabitans innermongolicus JCM 12255</name>
    <dbReference type="NCBI Taxonomy" id="1227499"/>
    <lineage>
        <taxon>Archaea</taxon>
        <taxon>Methanobacteriati</taxon>
        <taxon>Methanobacteriota</taxon>
        <taxon>Stenosarchaea group</taxon>
        <taxon>Halobacteria</taxon>
        <taxon>Halobacteriales</taxon>
        <taxon>Natrialbaceae</taxon>
        <taxon>Natronolimnohabitans</taxon>
    </lineage>
</organism>
<evidence type="ECO:0000313" key="1">
    <source>
        <dbReference type="EMBL" id="ELY49311.1"/>
    </source>
</evidence>
<proteinExistence type="predicted"/>
<dbReference type="STRING" id="1227499.C493_20611"/>
<dbReference type="AlphaFoldDB" id="L9WJ96"/>
<gene>
    <name evidence="1" type="ORF">C493_20611</name>
</gene>
<dbReference type="EMBL" id="AOHZ01000096">
    <property type="protein sequence ID" value="ELY49311.1"/>
    <property type="molecule type" value="Genomic_DNA"/>
</dbReference>
<dbReference type="Proteomes" id="UP000011602">
    <property type="component" value="Unassembled WGS sequence"/>
</dbReference>